<evidence type="ECO:0008006" key="4">
    <source>
        <dbReference type="Google" id="ProtNLM"/>
    </source>
</evidence>
<proteinExistence type="predicted"/>
<dbReference type="AlphaFoldDB" id="A0AAV9V9S7"/>
<gene>
    <name evidence="2" type="ORF">TWF730_008059</name>
</gene>
<dbReference type="EMBL" id="JAVHNS010000004">
    <property type="protein sequence ID" value="KAK6358737.1"/>
    <property type="molecule type" value="Genomic_DNA"/>
</dbReference>
<accession>A0AAV9V9S7</accession>
<evidence type="ECO:0000313" key="3">
    <source>
        <dbReference type="Proteomes" id="UP001373714"/>
    </source>
</evidence>
<feature type="region of interest" description="Disordered" evidence="1">
    <location>
        <begin position="201"/>
        <end position="226"/>
    </location>
</feature>
<dbReference type="Proteomes" id="UP001373714">
    <property type="component" value="Unassembled WGS sequence"/>
</dbReference>
<name>A0AAV9V9S7_9PEZI</name>
<organism evidence="2 3">
    <name type="scientific">Orbilia blumenaviensis</name>
    <dbReference type="NCBI Taxonomy" id="1796055"/>
    <lineage>
        <taxon>Eukaryota</taxon>
        <taxon>Fungi</taxon>
        <taxon>Dikarya</taxon>
        <taxon>Ascomycota</taxon>
        <taxon>Pezizomycotina</taxon>
        <taxon>Orbiliomycetes</taxon>
        <taxon>Orbiliales</taxon>
        <taxon>Orbiliaceae</taxon>
        <taxon>Orbilia</taxon>
    </lineage>
</organism>
<evidence type="ECO:0000256" key="1">
    <source>
        <dbReference type="SAM" id="MobiDB-lite"/>
    </source>
</evidence>
<protein>
    <recommendedName>
        <fullName evidence="4">Clr5 domain-containing protein</fullName>
    </recommendedName>
</protein>
<keyword evidence="3" id="KW-1185">Reference proteome</keyword>
<sequence length="724" mass="82698">MFKFFTGKKRDYVLSNHWNEHKAFIEERLANNSLQEIIDALKNERGVIIKMHQLKKCLGEWGLGKRNLMRRQRHFIWNVFQQHKSSGTNPSQQPVFFFKSNKQAVPKKQVDEILSGDGSEFLGPQSDEGAKSPGLDYSLPSAIDDSLVAGGHSYDQVGVSENRNGQADHMAISATNGMNSNSNSFGTEVEQLLEPGAKVVNSDEHSPETLDESGEAPDASKPVGATEENLEAVQTICQEILDSVDSAHTAVSEEAEAKQAQPRDYSAEFAVELENRIAAEKRVAALFLQEMEEERTRSGGAETLDLSECYSRVRARWYQKQPNAEDGLLPEDFDPLPLSIYQQLHQLDSDPRKQVRNPNKGKFPVWEEMRVLYAQYIDEAAKFCLSHPTSHRTNARFQCQAAHFLILAKRFGAGHYFSIKAFTIFAMLVSLSAMHRFPIQMLYKVLYLLKRLGMQTHLTTIAILQCIYGTILYEINESNNNDNVKYLIPLSRLWYRVLEFRVRHGGTMQVVYQQYSAIHRLGTAHLLNQENETGLSIIRHARAKMLRVPKPATTLEWWSYGASWYRIGISSMTAGLPLEAKSDFQSAYECFQQIITKDNSYRDYSFNCLTWMGEACGKLGEYKLAIENEKAFMDFRKEYFGVKDEWYLHSIQNATEYMERRGLVRYSQPILQLTIETCEAAGIDEESYRKLLNMYYGRYYFLDKSEFDAPASGFPGWSSAMQLD</sequence>
<dbReference type="SUPFAM" id="SSF48452">
    <property type="entry name" value="TPR-like"/>
    <property type="match status" value="1"/>
</dbReference>
<evidence type="ECO:0000313" key="2">
    <source>
        <dbReference type="EMBL" id="KAK6358737.1"/>
    </source>
</evidence>
<dbReference type="InterPro" id="IPR011990">
    <property type="entry name" value="TPR-like_helical_dom_sf"/>
</dbReference>
<reference evidence="2 3" key="1">
    <citation type="submission" date="2019-10" db="EMBL/GenBank/DDBJ databases">
        <authorList>
            <person name="Palmer J.M."/>
        </authorList>
    </citation>
    <scope>NUCLEOTIDE SEQUENCE [LARGE SCALE GENOMIC DNA]</scope>
    <source>
        <strain evidence="2 3">TWF730</strain>
    </source>
</reference>
<comment type="caution">
    <text evidence="2">The sequence shown here is derived from an EMBL/GenBank/DDBJ whole genome shotgun (WGS) entry which is preliminary data.</text>
</comment>